<reference evidence="1" key="1">
    <citation type="submission" date="2021-02" db="EMBL/GenBank/DDBJ databases">
        <authorList>
            <person name="Dougan E. K."/>
            <person name="Rhodes N."/>
            <person name="Thang M."/>
            <person name="Chan C."/>
        </authorList>
    </citation>
    <scope>NUCLEOTIDE SEQUENCE</scope>
</reference>
<keyword evidence="2" id="KW-1185">Reference proteome</keyword>
<evidence type="ECO:0000313" key="1">
    <source>
        <dbReference type="EMBL" id="CAE7688664.1"/>
    </source>
</evidence>
<evidence type="ECO:0000313" key="2">
    <source>
        <dbReference type="Proteomes" id="UP000601435"/>
    </source>
</evidence>
<accession>A0A812WPD2</accession>
<dbReference type="Proteomes" id="UP000601435">
    <property type="component" value="Unassembled WGS sequence"/>
</dbReference>
<protein>
    <submittedName>
        <fullName evidence="1">Uncharacterized protein</fullName>
    </submittedName>
</protein>
<name>A0A812WPD2_9DINO</name>
<proteinExistence type="predicted"/>
<dbReference type="EMBL" id="CAJNJA010034173">
    <property type="protein sequence ID" value="CAE7688664.1"/>
    <property type="molecule type" value="Genomic_DNA"/>
</dbReference>
<dbReference type="AlphaFoldDB" id="A0A812WPD2"/>
<gene>
    <name evidence="1" type="ORF">SNEC2469_LOCUS19837</name>
</gene>
<dbReference type="OrthoDB" id="418589at2759"/>
<organism evidence="1 2">
    <name type="scientific">Symbiodinium necroappetens</name>
    <dbReference type="NCBI Taxonomy" id="1628268"/>
    <lineage>
        <taxon>Eukaryota</taxon>
        <taxon>Sar</taxon>
        <taxon>Alveolata</taxon>
        <taxon>Dinophyceae</taxon>
        <taxon>Suessiales</taxon>
        <taxon>Symbiodiniaceae</taxon>
        <taxon>Symbiodinium</taxon>
    </lineage>
</organism>
<sequence>LLKLGSVHLSTASSSGIYIAAHSLSLEDVMNCTNTSACTFYANAATRAGFLCPLGTGSVDFVHSHDFGCLACRPGDTQVLNVTRRPAVSRSNGDIHLGPSNFLGRRLLLSWVCRWIVYGPSLNTPSLNLTLTPTAAPRLIARNDRQEQNM</sequence>
<comment type="caution">
    <text evidence="1">The sequence shown here is derived from an EMBL/GenBank/DDBJ whole genome shotgun (WGS) entry which is preliminary data.</text>
</comment>
<feature type="non-terminal residue" evidence="1">
    <location>
        <position position="1"/>
    </location>
</feature>